<accession>A0A9P4PXX0</accession>
<dbReference type="InterPro" id="IPR001214">
    <property type="entry name" value="SET_dom"/>
</dbReference>
<name>A0A9P4PXX0_9PLEO</name>
<dbReference type="PANTHER" id="PTHR46307">
    <property type="entry name" value="G9A, ISOFORM B"/>
    <property type="match status" value="1"/>
</dbReference>
<gene>
    <name evidence="3" type="ORF">P171DRAFT_478363</name>
</gene>
<evidence type="ECO:0000313" key="4">
    <source>
        <dbReference type="Proteomes" id="UP000799764"/>
    </source>
</evidence>
<evidence type="ECO:0000259" key="2">
    <source>
        <dbReference type="PROSITE" id="PS50280"/>
    </source>
</evidence>
<comment type="caution">
    <text evidence="3">The sequence shown here is derived from an EMBL/GenBank/DDBJ whole genome shotgun (WGS) entry which is preliminary data.</text>
</comment>
<dbReference type="GO" id="GO:0000122">
    <property type="term" value="P:negative regulation of transcription by RNA polymerase II"/>
    <property type="evidence" value="ECO:0007669"/>
    <property type="project" value="TreeGrafter"/>
</dbReference>
<keyword evidence="4" id="KW-1185">Reference proteome</keyword>
<sequence>MPAADRPKRSKVQHQPYDRAEYGECPTRATSQSRYFDASPSANHPSPISNAAYPGSATPLVYPKPITSLLFSPDKWLTAPRPKNIDDTQVSIRTQNALIKRSGAVLRDLCLGKYCWQTTSWGPRGDILCHEDANGRICDHTLAEWLTGCSDWPSRFEIRATPEMGYGLFSKVSWRAGEILGLYLGELVPDKTPQSNYVHSVHIGPKFAKQDTGLVAYIDAEEVGTFTRFANHACAFNALIEEARVGDERVLAMRVRRDINAGEEVCIDYGDEYFGEGKWCCCGTEECRYKENKAWVG</sequence>
<organism evidence="3 4">
    <name type="scientific">Karstenula rhodostoma CBS 690.94</name>
    <dbReference type="NCBI Taxonomy" id="1392251"/>
    <lineage>
        <taxon>Eukaryota</taxon>
        <taxon>Fungi</taxon>
        <taxon>Dikarya</taxon>
        <taxon>Ascomycota</taxon>
        <taxon>Pezizomycotina</taxon>
        <taxon>Dothideomycetes</taxon>
        <taxon>Pleosporomycetidae</taxon>
        <taxon>Pleosporales</taxon>
        <taxon>Massarineae</taxon>
        <taxon>Didymosphaeriaceae</taxon>
        <taxon>Karstenula</taxon>
    </lineage>
</organism>
<reference evidence="3" key="1">
    <citation type="journal article" date="2020" name="Stud. Mycol.">
        <title>101 Dothideomycetes genomes: a test case for predicting lifestyles and emergence of pathogens.</title>
        <authorList>
            <person name="Haridas S."/>
            <person name="Albert R."/>
            <person name="Binder M."/>
            <person name="Bloem J."/>
            <person name="Labutti K."/>
            <person name="Salamov A."/>
            <person name="Andreopoulos B."/>
            <person name="Baker S."/>
            <person name="Barry K."/>
            <person name="Bills G."/>
            <person name="Bluhm B."/>
            <person name="Cannon C."/>
            <person name="Castanera R."/>
            <person name="Culley D."/>
            <person name="Daum C."/>
            <person name="Ezra D."/>
            <person name="Gonzalez J."/>
            <person name="Henrissat B."/>
            <person name="Kuo A."/>
            <person name="Liang C."/>
            <person name="Lipzen A."/>
            <person name="Lutzoni F."/>
            <person name="Magnuson J."/>
            <person name="Mondo S."/>
            <person name="Nolan M."/>
            <person name="Ohm R."/>
            <person name="Pangilinan J."/>
            <person name="Park H.-J."/>
            <person name="Ramirez L."/>
            <person name="Alfaro M."/>
            <person name="Sun H."/>
            <person name="Tritt A."/>
            <person name="Yoshinaga Y."/>
            <person name="Zwiers L.-H."/>
            <person name="Turgeon B."/>
            <person name="Goodwin S."/>
            <person name="Spatafora J."/>
            <person name="Crous P."/>
            <person name="Grigoriev I."/>
        </authorList>
    </citation>
    <scope>NUCLEOTIDE SEQUENCE</scope>
    <source>
        <strain evidence="3">CBS 690.94</strain>
    </source>
</reference>
<protein>
    <submittedName>
        <fullName evidence="3">SET domain-containing protein</fullName>
    </submittedName>
</protein>
<dbReference type="AlphaFoldDB" id="A0A9P4PXX0"/>
<dbReference type="EMBL" id="MU001492">
    <property type="protein sequence ID" value="KAF2451318.1"/>
    <property type="molecule type" value="Genomic_DNA"/>
</dbReference>
<dbReference type="GO" id="GO:0005634">
    <property type="term" value="C:nucleus"/>
    <property type="evidence" value="ECO:0007669"/>
    <property type="project" value="TreeGrafter"/>
</dbReference>
<dbReference type="GO" id="GO:0046974">
    <property type="term" value="F:histone H3K9 methyltransferase activity"/>
    <property type="evidence" value="ECO:0007669"/>
    <property type="project" value="TreeGrafter"/>
</dbReference>
<dbReference type="InterPro" id="IPR043550">
    <property type="entry name" value="EHMT1/EHMT2"/>
</dbReference>
<dbReference type="PANTHER" id="PTHR46307:SF4">
    <property type="entry name" value="G9A, ISOFORM B"/>
    <property type="match status" value="1"/>
</dbReference>
<feature type="region of interest" description="Disordered" evidence="1">
    <location>
        <begin position="1"/>
        <end position="26"/>
    </location>
</feature>
<dbReference type="OrthoDB" id="308383at2759"/>
<evidence type="ECO:0000256" key="1">
    <source>
        <dbReference type="SAM" id="MobiDB-lite"/>
    </source>
</evidence>
<feature type="domain" description="SET" evidence="2">
    <location>
        <begin position="154"/>
        <end position="270"/>
    </location>
</feature>
<dbReference type="InterPro" id="IPR046341">
    <property type="entry name" value="SET_dom_sf"/>
</dbReference>
<evidence type="ECO:0000313" key="3">
    <source>
        <dbReference type="EMBL" id="KAF2451318.1"/>
    </source>
</evidence>
<dbReference type="SMART" id="SM00317">
    <property type="entry name" value="SET"/>
    <property type="match status" value="1"/>
</dbReference>
<dbReference type="Proteomes" id="UP000799764">
    <property type="component" value="Unassembled WGS sequence"/>
</dbReference>
<dbReference type="Pfam" id="PF00856">
    <property type="entry name" value="SET"/>
    <property type="match status" value="1"/>
</dbReference>
<dbReference type="Gene3D" id="2.170.270.10">
    <property type="entry name" value="SET domain"/>
    <property type="match status" value="1"/>
</dbReference>
<proteinExistence type="predicted"/>
<dbReference type="SUPFAM" id="SSF82199">
    <property type="entry name" value="SET domain"/>
    <property type="match status" value="1"/>
</dbReference>
<dbReference type="GO" id="GO:0000785">
    <property type="term" value="C:chromatin"/>
    <property type="evidence" value="ECO:0007669"/>
    <property type="project" value="TreeGrafter"/>
</dbReference>
<dbReference type="PROSITE" id="PS50280">
    <property type="entry name" value="SET"/>
    <property type="match status" value="1"/>
</dbReference>